<dbReference type="InterPro" id="IPR014581">
    <property type="entry name" value="UCP033303"/>
</dbReference>
<dbReference type="OrthoDB" id="340106at2"/>
<proteinExistence type="predicted"/>
<sequence>MSAVDWYVEGVEFGSCSCIHACPCQFEGLPSQGYCRGFEVVRIDRGHFGATDLAGLRAALLYAWPGPIFEGCGEMQAIVDASADAAQREALVKILHGEETSAGATHWWVFHAMCDRVHEPLFLPIGCTVDIDARRARVSIPGVLESVGRPIVSPATGDEHRVRIDIPNGIEFELAEIGSATTTATGAIRLDLADTYGQFNLLRHSRDGVVHGSRP</sequence>
<keyword evidence="2" id="KW-1185">Reference proteome</keyword>
<dbReference type="PIRSF" id="PIRSF033303">
    <property type="entry name" value="UCP033303"/>
    <property type="match status" value="1"/>
</dbReference>
<gene>
    <name evidence="1" type="ORF">SAMN05216221_2963</name>
</gene>
<dbReference type="Proteomes" id="UP000243359">
    <property type="component" value="Chromosome I"/>
</dbReference>
<dbReference type="EMBL" id="LT629751">
    <property type="protein sequence ID" value="SDS91610.1"/>
    <property type="molecule type" value="Genomic_DNA"/>
</dbReference>
<dbReference type="InterPro" id="IPR009758">
    <property type="entry name" value="DUF1326"/>
</dbReference>
<evidence type="ECO:0000313" key="1">
    <source>
        <dbReference type="EMBL" id="SDS91610.1"/>
    </source>
</evidence>
<reference evidence="2" key="1">
    <citation type="submission" date="2016-10" db="EMBL/GenBank/DDBJ databases">
        <authorList>
            <person name="Varghese N."/>
            <person name="Submissions S."/>
        </authorList>
    </citation>
    <scope>NUCLEOTIDE SEQUENCE [LARGE SCALE GENOMIC DNA]</scope>
    <source>
        <strain evidence="2">KCTC 32247</strain>
    </source>
</reference>
<evidence type="ECO:0000313" key="2">
    <source>
        <dbReference type="Proteomes" id="UP000243359"/>
    </source>
</evidence>
<dbReference type="RefSeq" id="WP_090349658.1">
    <property type="nucleotide sequence ID" value="NZ_LT629751.1"/>
</dbReference>
<name>A0A1H1W4G3_9PSED</name>
<dbReference type="Pfam" id="PF07040">
    <property type="entry name" value="DUF1326"/>
    <property type="match status" value="1"/>
</dbReference>
<accession>A0A1H1W4G3</accession>
<dbReference type="STRING" id="1392877.SAMN05216221_2963"/>
<protein>
    <recommendedName>
        <fullName evidence="3">DUF1326 domain-containing protein</fullName>
    </recommendedName>
</protein>
<dbReference type="AlphaFoldDB" id="A0A1H1W4G3"/>
<evidence type="ECO:0008006" key="3">
    <source>
        <dbReference type="Google" id="ProtNLM"/>
    </source>
</evidence>
<organism evidence="1 2">
    <name type="scientific">Pseudomonas oryzae</name>
    <dbReference type="NCBI Taxonomy" id="1392877"/>
    <lineage>
        <taxon>Bacteria</taxon>
        <taxon>Pseudomonadati</taxon>
        <taxon>Pseudomonadota</taxon>
        <taxon>Gammaproteobacteria</taxon>
        <taxon>Pseudomonadales</taxon>
        <taxon>Pseudomonadaceae</taxon>
        <taxon>Pseudomonas</taxon>
    </lineage>
</organism>